<accession>A0A6J1D407</accession>
<gene>
    <name evidence="2" type="primary">LOC111016830</name>
</gene>
<dbReference type="OrthoDB" id="6270329at2759"/>
<organism evidence="1 2">
    <name type="scientific">Momordica charantia</name>
    <name type="common">Bitter gourd</name>
    <name type="synonym">Balsam pear</name>
    <dbReference type="NCBI Taxonomy" id="3673"/>
    <lineage>
        <taxon>Eukaryota</taxon>
        <taxon>Viridiplantae</taxon>
        <taxon>Streptophyta</taxon>
        <taxon>Embryophyta</taxon>
        <taxon>Tracheophyta</taxon>
        <taxon>Spermatophyta</taxon>
        <taxon>Magnoliopsida</taxon>
        <taxon>eudicotyledons</taxon>
        <taxon>Gunneridae</taxon>
        <taxon>Pentapetalae</taxon>
        <taxon>rosids</taxon>
        <taxon>fabids</taxon>
        <taxon>Cucurbitales</taxon>
        <taxon>Cucurbitaceae</taxon>
        <taxon>Momordiceae</taxon>
        <taxon>Momordica</taxon>
    </lineage>
</organism>
<dbReference type="PANTHER" id="PTHR48460:SF1">
    <property type="entry name" value="RWP-RK DOMAIN-CONTAINING PROTEIN"/>
    <property type="match status" value="1"/>
</dbReference>
<reference evidence="2" key="1">
    <citation type="submission" date="2025-08" db="UniProtKB">
        <authorList>
            <consortium name="RefSeq"/>
        </authorList>
    </citation>
    <scope>IDENTIFICATION</scope>
    <source>
        <strain evidence="2">OHB3-1</strain>
    </source>
</reference>
<protein>
    <submittedName>
        <fullName evidence="2">Uncharacterized protein LOC111016830</fullName>
    </submittedName>
</protein>
<evidence type="ECO:0000313" key="2">
    <source>
        <dbReference type="RefSeq" id="XP_022148047.1"/>
    </source>
</evidence>
<dbReference type="PANTHER" id="PTHR48460">
    <property type="entry name" value="RWP-RK DOMAIN-CONTAINING PROTEIN"/>
    <property type="match status" value="1"/>
</dbReference>
<keyword evidence="1" id="KW-1185">Reference proteome</keyword>
<dbReference type="Proteomes" id="UP000504603">
    <property type="component" value="Unplaced"/>
</dbReference>
<dbReference type="AlphaFoldDB" id="A0A6J1D407"/>
<dbReference type="KEGG" id="mcha:111016830"/>
<name>A0A6J1D407_MOMCH</name>
<evidence type="ECO:0000313" key="1">
    <source>
        <dbReference type="Proteomes" id="UP000504603"/>
    </source>
</evidence>
<proteinExistence type="predicted"/>
<sequence length="166" mass="18552">MSKLNGAPQSLLQQQEGNINAQMRRPQHVQSTNLVQGSTMLNEFKYGFPSGGLPSLSNKWWGSSAPDETNNEEDAKHNFKNVVADGSISLIDQEKSESIEEDLQADLPGTRLLTALRKRSMERGRKALKNGSYFHAHGVNKLSKRERSLLLNIFKSSIPNEWISNS</sequence>
<dbReference type="RefSeq" id="XP_022148047.1">
    <property type="nucleotide sequence ID" value="XM_022292355.1"/>
</dbReference>
<dbReference type="GeneID" id="111016830"/>